<sequence length="43" mass="4864">MREIGEAVHSKKLNADVQKQNLEPLMRFLSIKMPQFVPGVAVL</sequence>
<evidence type="ECO:0000313" key="1">
    <source>
        <dbReference type="EMBL" id="KDR17761.1"/>
    </source>
</evidence>
<accession>A0A067R3M4</accession>
<keyword evidence="2" id="KW-1185">Reference proteome</keyword>
<organism evidence="1 2">
    <name type="scientific">Zootermopsis nevadensis</name>
    <name type="common">Dampwood termite</name>
    <dbReference type="NCBI Taxonomy" id="136037"/>
    <lineage>
        <taxon>Eukaryota</taxon>
        <taxon>Metazoa</taxon>
        <taxon>Ecdysozoa</taxon>
        <taxon>Arthropoda</taxon>
        <taxon>Hexapoda</taxon>
        <taxon>Insecta</taxon>
        <taxon>Pterygota</taxon>
        <taxon>Neoptera</taxon>
        <taxon>Polyneoptera</taxon>
        <taxon>Dictyoptera</taxon>
        <taxon>Blattodea</taxon>
        <taxon>Blattoidea</taxon>
        <taxon>Termitoidae</taxon>
        <taxon>Termopsidae</taxon>
        <taxon>Zootermopsis</taxon>
    </lineage>
</organism>
<proteinExistence type="predicted"/>
<dbReference type="EMBL" id="KK852720">
    <property type="protein sequence ID" value="KDR17761.1"/>
    <property type="molecule type" value="Genomic_DNA"/>
</dbReference>
<name>A0A067R3M4_ZOONE</name>
<gene>
    <name evidence="1" type="ORF">L798_07502</name>
</gene>
<dbReference type="Proteomes" id="UP000027135">
    <property type="component" value="Unassembled WGS sequence"/>
</dbReference>
<dbReference type="InParanoid" id="A0A067R3M4"/>
<evidence type="ECO:0000313" key="2">
    <source>
        <dbReference type="Proteomes" id="UP000027135"/>
    </source>
</evidence>
<protein>
    <submittedName>
        <fullName evidence="1">Uncharacterized protein</fullName>
    </submittedName>
</protein>
<reference evidence="1 2" key="1">
    <citation type="journal article" date="2014" name="Nat. Commun.">
        <title>Molecular traces of alternative social organization in a termite genome.</title>
        <authorList>
            <person name="Terrapon N."/>
            <person name="Li C."/>
            <person name="Robertson H.M."/>
            <person name="Ji L."/>
            <person name="Meng X."/>
            <person name="Booth W."/>
            <person name="Chen Z."/>
            <person name="Childers C.P."/>
            <person name="Glastad K.M."/>
            <person name="Gokhale K."/>
            <person name="Gowin J."/>
            <person name="Gronenberg W."/>
            <person name="Hermansen R.A."/>
            <person name="Hu H."/>
            <person name="Hunt B.G."/>
            <person name="Huylmans A.K."/>
            <person name="Khalil S.M."/>
            <person name="Mitchell R.D."/>
            <person name="Munoz-Torres M.C."/>
            <person name="Mustard J.A."/>
            <person name="Pan H."/>
            <person name="Reese J.T."/>
            <person name="Scharf M.E."/>
            <person name="Sun F."/>
            <person name="Vogel H."/>
            <person name="Xiao J."/>
            <person name="Yang W."/>
            <person name="Yang Z."/>
            <person name="Yang Z."/>
            <person name="Zhou J."/>
            <person name="Zhu J."/>
            <person name="Brent C.S."/>
            <person name="Elsik C.G."/>
            <person name="Goodisman M.A."/>
            <person name="Liberles D.A."/>
            <person name="Roe R.M."/>
            <person name="Vargo E.L."/>
            <person name="Vilcinskas A."/>
            <person name="Wang J."/>
            <person name="Bornberg-Bauer E."/>
            <person name="Korb J."/>
            <person name="Zhang G."/>
            <person name="Liebig J."/>
        </authorList>
    </citation>
    <scope>NUCLEOTIDE SEQUENCE [LARGE SCALE GENOMIC DNA]</scope>
    <source>
        <tissue evidence="1">Whole organism</tissue>
    </source>
</reference>
<dbReference type="AlphaFoldDB" id="A0A067R3M4"/>